<dbReference type="EMBL" id="OU503040">
    <property type="protein sequence ID" value="CAI9762230.1"/>
    <property type="molecule type" value="Genomic_DNA"/>
</dbReference>
<dbReference type="PANTHER" id="PTHR10336">
    <property type="entry name" value="PHOSPHOINOSITIDE-SPECIFIC PHOSPHOLIPASE C FAMILY PROTEIN"/>
    <property type="match status" value="1"/>
</dbReference>
<dbReference type="EC" id="3.1.4.11" evidence="1"/>
<evidence type="ECO:0000259" key="4">
    <source>
        <dbReference type="PROSITE" id="PS50008"/>
    </source>
</evidence>
<keyword evidence="1" id="KW-0442">Lipid degradation</keyword>
<reference evidence="5" key="1">
    <citation type="submission" date="2023-05" db="EMBL/GenBank/DDBJ databases">
        <authorList>
            <person name="Huff M."/>
        </authorList>
    </citation>
    <scope>NUCLEOTIDE SEQUENCE</scope>
</reference>
<dbReference type="InterPro" id="IPR035892">
    <property type="entry name" value="C2_domain_sf"/>
</dbReference>
<evidence type="ECO:0000259" key="3">
    <source>
        <dbReference type="PROSITE" id="PS50004"/>
    </source>
</evidence>
<dbReference type="PROSITE" id="PS50008">
    <property type="entry name" value="PIPLC_Y_DOMAIN"/>
    <property type="match status" value="1"/>
</dbReference>
<keyword evidence="1" id="KW-0443">Lipid metabolism</keyword>
<dbReference type="PANTHER" id="PTHR10336:SF154">
    <property type="entry name" value="PHOSPHOINOSITIDE PHOSPHOLIPASE C 2"/>
    <property type="match status" value="1"/>
</dbReference>
<organism evidence="5 6">
    <name type="scientific">Fraxinus pennsylvanica</name>
    <dbReference type="NCBI Taxonomy" id="56036"/>
    <lineage>
        <taxon>Eukaryota</taxon>
        <taxon>Viridiplantae</taxon>
        <taxon>Streptophyta</taxon>
        <taxon>Embryophyta</taxon>
        <taxon>Tracheophyta</taxon>
        <taxon>Spermatophyta</taxon>
        <taxon>Magnoliopsida</taxon>
        <taxon>eudicotyledons</taxon>
        <taxon>Gunneridae</taxon>
        <taxon>Pentapetalae</taxon>
        <taxon>asterids</taxon>
        <taxon>lamiids</taxon>
        <taxon>Lamiales</taxon>
        <taxon>Oleaceae</taxon>
        <taxon>Oleeae</taxon>
        <taxon>Fraxinus</taxon>
    </lineage>
</organism>
<dbReference type="PRINTS" id="PR00390">
    <property type="entry name" value="PHPHLIPASEC"/>
</dbReference>
<dbReference type="InterPro" id="IPR015359">
    <property type="entry name" value="PLC_EF-hand-like"/>
</dbReference>
<sequence>MSKQTYKVCFCFRRRFRMAAAEAPADIKALFEQYSDNGVMGVDQLQRFLIEVQKEDNATVAAAQDIMNSLHESRHLNIFHRQGLNLEGFFKYLFGEVNPPLNPKLGDDDLDEGDEDDGVDEEDPKSQQIAEPPEYKRLIAIHAGKGKGGMQDWLRVDPEKVRRLSLSEQELEKAILTYGRDIIRFTQRNILRVYPKGIRFDSSNYNPLIAWMHGAQMVAFNMQGYGRSLWSMHGMFRANGGCGYVKKPDLLLRAGPHNEVFDPQAKLPVKTTLKVTVFMDFYARVGIAGVPSDTVMKKTKTLEDNWIPTWDEVFEYPLTVPELALLRIEVHEYDMSEKDDFAGQTCLPVSELRQGIRAVPIYNRKGDKYKSVKLLMRFEFV</sequence>
<dbReference type="Pfam" id="PF09279">
    <property type="entry name" value="EF-hand_like"/>
    <property type="match status" value="1"/>
</dbReference>
<dbReference type="Pfam" id="PF00168">
    <property type="entry name" value="C2"/>
    <property type="match status" value="1"/>
</dbReference>
<comment type="catalytic activity">
    <reaction evidence="1">
        <text>a 1,2-diacyl-sn-glycero-3-phospho-(1D-myo-inositol-4,5-bisphosphate) + H2O = 1D-myo-inositol 1,4,5-trisphosphate + a 1,2-diacyl-sn-glycerol + H(+)</text>
        <dbReference type="Rhea" id="RHEA:33179"/>
        <dbReference type="ChEBI" id="CHEBI:15377"/>
        <dbReference type="ChEBI" id="CHEBI:15378"/>
        <dbReference type="ChEBI" id="CHEBI:17815"/>
        <dbReference type="ChEBI" id="CHEBI:58456"/>
        <dbReference type="ChEBI" id="CHEBI:203600"/>
        <dbReference type="EC" id="3.1.4.11"/>
    </reaction>
</comment>
<dbReference type="Proteomes" id="UP000834106">
    <property type="component" value="Chromosome 5"/>
</dbReference>
<dbReference type="Gene3D" id="1.10.238.10">
    <property type="entry name" value="EF-hand"/>
    <property type="match status" value="1"/>
</dbReference>
<feature type="region of interest" description="Disordered" evidence="2">
    <location>
        <begin position="103"/>
        <end position="131"/>
    </location>
</feature>
<evidence type="ECO:0000313" key="6">
    <source>
        <dbReference type="Proteomes" id="UP000834106"/>
    </source>
</evidence>
<dbReference type="SUPFAM" id="SSF47473">
    <property type="entry name" value="EF-hand"/>
    <property type="match status" value="1"/>
</dbReference>
<dbReference type="PROSITE" id="PS50004">
    <property type="entry name" value="C2"/>
    <property type="match status" value="1"/>
</dbReference>
<proteinExistence type="predicted"/>
<dbReference type="GO" id="GO:0005886">
    <property type="term" value="C:plasma membrane"/>
    <property type="evidence" value="ECO:0007669"/>
    <property type="project" value="TreeGrafter"/>
</dbReference>
<dbReference type="GO" id="GO:0051209">
    <property type="term" value="P:release of sequestered calcium ion into cytosol"/>
    <property type="evidence" value="ECO:0007669"/>
    <property type="project" value="TreeGrafter"/>
</dbReference>
<dbReference type="SUPFAM" id="SSF51695">
    <property type="entry name" value="PLC-like phosphodiesterases"/>
    <property type="match status" value="1"/>
</dbReference>
<dbReference type="GO" id="GO:0004435">
    <property type="term" value="F:phosphatidylinositol-4,5-bisphosphate phospholipase C activity"/>
    <property type="evidence" value="ECO:0007669"/>
    <property type="project" value="UniProtKB-EC"/>
</dbReference>
<gene>
    <name evidence="5" type="ORF">FPE_LOCUS9660</name>
</gene>
<evidence type="ECO:0000256" key="2">
    <source>
        <dbReference type="SAM" id="MobiDB-lite"/>
    </source>
</evidence>
<dbReference type="InterPro" id="IPR011992">
    <property type="entry name" value="EF-hand-dom_pair"/>
</dbReference>
<dbReference type="InterPro" id="IPR000008">
    <property type="entry name" value="C2_dom"/>
</dbReference>
<dbReference type="AlphaFoldDB" id="A0AAD1Z3N8"/>
<dbReference type="InterPro" id="IPR001711">
    <property type="entry name" value="PLipase_C_Pinositol-sp_Y"/>
</dbReference>
<keyword evidence="1" id="KW-0378">Hydrolase</keyword>
<feature type="domain" description="C2" evidence="3">
    <location>
        <begin position="246"/>
        <end position="363"/>
    </location>
</feature>
<evidence type="ECO:0000313" key="5">
    <source>
        <dbReference type="EMBL" id="CAI9762230.1"/>
    </source>
</evidence>
<keyword evidence="6" id="KW-1185">Reference proteome</keyword>
<dbReference type="GO" id="GO:0048015">
    <property type="term" value="P:phosphatidylinositol-mediated signaling"/>
    <property type="evidence" value="ECO:0007669"/>
    <property type="project" value="TreeGrafter"/>
</dbReference>
<dbReference type="Pfam" id="PF00387">
    <property type="entry name" value="PI-PLC-Y"/>
    <property type="match status" value="1"/>
</dbReference>
<dbReference type="SMART" id="SM00149">
    <property type="entry name" value="PLCYc"/>
    <property type="match status" value="1"/>
</dbReference>
<protein>
    <recommendedName>
        <fullName evidence="1">Phosphoinositide phospholipase C</fullName>
        <ecNumber evidence="1">3.1.4.11</ecNumber>
    </recommendedName>
</protein>
<feature type="domain" description="PI-PLC Y-box" evidence="4">
    <location>
        <begin position="165"/>
        <end position="251"/>
    </location>
</feature>
<dbReference type="CDD" id="cd00275">
    <property type="entry name" value="C2_PLC_like"/>
    <property type="match status" value="1"/>
</dbReference>
<dbReference type="InterPro" id="IPR001192">
    <property type="entry name" value="PI-PLC_fam"/>
</dbReference>
<dbReference type="Gene3D" id="3.20.20.190">
    <property type="entry name" value="Phosphatidylinositol (PI) phosphodiesterase"/>
    <property type="match status" value="1"/>
</dbReference>
<evidence type="ECO:0000256" key="1">
    <source>
        <dbReference type="RuleBase" id="RU361133"/>
    </source>
</evidence>
<feature type="compositionally biased region" description="Acidic residues" evidence="2">
    <location>
        <begin position="108"/>
        <end position="123"/>
    </location>
</feature>
<dbReference type="SUPFAM" id="SSF49562">
    <property type="entry name" value="C2 domain (Calcium/lipid-binding domain, CaLB)"/>
    <property type="match status" value="1"/>
</dbReference>
<dbReference type="GO" id="GO:0016042">
    <property type="term" value="P:lipid catabolic process"/>
    <property type="evidence" value="ECO:0007669"/>
    <property type="project" value="UniProtKB-KW"/>
</dbReference>
<dbReference type="Gene3D" id="2.60.40.150">
    <property type="entry name" value="C2 domain"/>
    <property type="match status" value="1"/>
</dbReference>
<dbReference type="InterPro" id="IPR017946">
    <property type="entry name" value="PLC-like_Pdiesterase_TIM-brl"/>
</dbReference>
<accession>A0AAD1Z3N8</accession>
<name>A0AAD1Z3N8_9LAMI</name>
<dbReference type="SMART" id="SM00239">
    <property type="entry name" value="C2"/>
    <property type="match status" value="1"/>
</dbReference>